<dbReference type="OrthoDB" id="13707at10239"/>
<keyword evidence="2" id="KW-0378">Hydrolase</keyword>
<keyword evidence="2" id="KW-0540">Nuclease</keyword>
<accession>C9DGH4</accession>
<dbReference type="RefSeq" id="YP_003359057.1">
    <property type="nucleotide sequence ID" value="NC_013697.1"/>
</dbReference>
<evidence type="ECO:0000313" key="2">
    <source>
        <dbReference type="EMBL" id="ACV50225.1"/>
    </source>
</evidence>
<dbReference type="KEGG" id="vg:8684151"/>
<evidence type="ECO:0000313" key="3">
    <source>
        <dbReference type="Proteomes" id="UP000008986"/>
    </source>
</evidence>
<name>C9DGH4_BPW14</name>
<feature type="domain" description="3'-5' exoribonuclease Rv2179c-like" evidence="1">
    <location>
        <begin position="6"/>
        <end position="183"/>
    </location>
</feature>
<dbReference type="Pfam" id="PF16473">
    <property type="entry name" value="Rv2179c-like"/>
    <property type="match status" value="1"/>
</dbReference>
<dbReference type="GeneID" id="8684151"/>
<evidence type="ECO:0000259" key="1">
    <source>
        <dbReference type="Pfam" id="PF16473"/>
    </source>
</evidence>
<organism evidence="2 3">
    <name type="scientific">Delftia phage PhiW-14</name>
    <name type="common">Deftia acidovorans bacteriophage phiW-14</name>
    <dbReference type="NCBI Taxonomy" id="665032"/>
    <lineage>
        <taxon>Viruses</taxon>
        <taxon>Duplodnaviria</taxon>
        <taxon>Heunggongvirae</taxon>
        <taxon>Uroviricota</taxon>
        <taxon>Caudoviricetes</taxon>
        <taxon>Ionavirus</taxon>
        <taxon>Ionavirus W14</taxon>
    </lineage>
</organism>
<dbReference type="InterPro" id="IPR033390">
    <property type="entry name" value="Rv2179c-like"/>
</dbReference>
<keyword evidence="2" id="KW-0269">Exonuclease</keyword>
<protein>
    <submittedName>
        <fullName evidence="2">DexA exonuclease A</fullName>
    </submittedName>
</protein>
<reference evidence="3" key="1">
    <citation type="submission" date="2009-07" db="EMBL/GenBank/DDBJ databases">
        <authorList>
            <person name="Kropinski A.M."/>
            <person name="Villegas A."/>
            <person name="Lingohr E.J."/>
        </authorList>
    </citation>
    <scope>NUCLEOTIDE SEQUENCE [LARGE SCALE GENOMIC DNA]</scope>
</reference>
<dbReference type="GO" id="GO:0004527">
    <property type="term" value="F:exonuclease activity"/>
    <property type="evidence" value="ECO:0007669"/>
    <property type="project" value="UniProtKB-KW"/>
</dbReference>
<dbReference type="Proteomes" id="UP000008986">
    <property type="component" value="Segment"/>
</dbReference>
<keyword evidence="3" id="KW-1185">Reference proteome</keyword>
<sequence>MMNRIAMIDTETLGKWDNAVVLSVGVCMVPMEELFKPHDFTYFKQNSQTWKLSIDDQIALGRKTESGALDFWDKQPPEAQAILKPHYEDLKLADFADEFTKWIGNKWELMLLQRNGFDMVKLQHMFEVSLGRGPYPPWKYDEVFGVETFLRFNSKEQSRYGALDPKTFSHPDFVYHDAASDAALDLYRMNLVLSELPPITISSTLQ</sequence>
<gene>
    <name evidence="2" type="primary">203</name>
</gene>
<proteinExistence type="predicted"/>
<dbReference type="EMBL" id="GQ357915">
    <property type="protein sequence ID" value="ACV50225.1"/>
    <property type="molecule type" value="Genomic_DNA"/>
</dbReference>
<organismHost>
    <name type="scientific">Delftia acidovorans</name>
    <name type="common">Pseudomonas acidovorans</name>
    <name type="synonym">Comamonas acidovorans</name>
    <dbReference type="NCBI Taxonomy" id="80866"/>
</organismHost>